<dbReference type="Gene3D" id="3.30.360.10">
    <property type="entry name" value="Dihydrodipicolinate Reductase, domain 2"/>
    <property type="match status" value="1"/>
</dbReference>
<dbReference type="PANTHER" id="PTHR43818:SF11">
    <property type="entry name" value="BCDNA.GH03377"/>
    <property type="match status" value="1"/>
</dbReference>
<dbReference type="EMBL" id="FQVD01000012">
    <property type="protein sequence ID" value="SHF14344.1"/>
    <property type="molecule type" value="Genomic_DNA"/>
</dbReference>
<organism evidence="4 5">
    <name type="scientific">Bacteroides faecichinchillae</name>
    <dbReference type="NCBI Taxonomy" id="871325"/>
    <lineage>
        <taxon>Bacteria</taxon>
        <taxon>Pseudomonadati</taxon>
        <taxon>Bacteroidota</taxon>
        <taxon>Bacteroidia</taxon>
        <taxon>Bacteroidales</taxon>
        <taxon>Bacteroidaceae</taxon>
        <taxon>Bacteroides</taxon>
    </lineage>
</organism>
<name>A0A1M4Z8J9_9BACE</name>
<evidence type="ECO:0000259" key="3">
    <source>
        <dbReference type="Pfam" id="PF22725"/>
    </source>
</evidence>
<proteinExistence type="predicted"/>
<reference evidence="4 5" key="1">
    <citation type="submission" date="2016-11" db="EMBL/GenBank/DDBJ databases">
        <authorList>
            <person name="Jaros S."/>
            <person name="Januszkiewicz K."/>
            <person name="Wedrychowicz H."/>
        </authorList>
    </citation>
    <scope>NUCLEOTIDE SEQUENCE [LARGE SCALE GENOMIC DNA]</scope>
    <source>
        <strain evidence="4 5">DSM 26883</strain>
    </source>
</reference>
<sequence>MNPQKMIRTFLFLSVICLPFILKAQDSKPLRLGVAGVSHGHLHEVIIRMDRGDFEIVGVAEPDEQLRANNPLQKKLDSSLFYADLGEMLDKTRPEVVVAYGSIYDHLAVVEACAPRGIHVMVEKPLAVNMKHANRMAELVRKNNTLLLTNYETTWYNTNHEVYRLIKKDNAIGRINRIEIYDGHEGPIEIGCGKEFTDWLTDPKLNGGGAVIDFGCYGANLVTWLMDGEKPVSVYAVLKQLKPDKYPKVDDDATILIEYPSATVQIMGSWNWPKGRKDMHIYGSKGYIYQDTPTSMRIFTNRKETTSQPPKLKAPYNDSFYYLKAAVRKEIQVLPTDLSSLENNLVVVKILESSIKSAKSGKPIRF</sequence>
<dbReference type="InterPro" id="IPR036291">
    <property type="entry name" value="NAD(P)-bd_dom_sf"/>
</dbReference>
<dbReference type="Proteomes" id="UP000184436">
    <property type="component" value="Unassembled WGS sequence"/>
</dbReference>
<protein>
    <submittedName>
        <fullName evidence="4">Predicted dehydrogenase</fullName>
    </submittedName>
</protein>
<gene>
    <name evidence="4" type="ORF">SAMN05444349_11219</name>
</gene>
<evidence type="ECO:0000259" key="2">
    <source>
        <dbReference type="Pfam" id="PF01408"/>
    </source>
</evidence>
<evidence type="ECO:0000313" key="5">
    <source>
        <dbReference type="Proteomes" id="UP000184436"/>
    </source>
</evidence>
<dbReference type="InterPro" id="IPR000683">
    <property type="entry name" value="Gfo/Idh/MocA-like_OxRdtase_N"/>
</dbReference>
<dbReference type="AlphaFoldDB" id="A0A1M4Z8J9"/>
<keyword evidence="5" id="KW-1185">Reference proteome</keyword>
<accession>A0A1M4Z8J9</accession>
<dbReference type="RefSeq" id="WP_025074641.1">
    <property type="nucleotide sequence ID" value="NZ_FQVD01000012.1"/>
</dbReference>
<dbReference type="InterPro" id="IPR050463">
    <property type="entry name" value="Gfo/Idh/MocA_oxidrdct_glycsds"/>
</dbReference>
<dbReference type="PANTHER" id="PTHR43818">
    <property type="entry name" value="BCDNA.GH03377"/>
    <property type="match status" value="1"/>
</dbReference>
<dbReference type="Gene3D" id="3.40.50.720">
    <property type="entry name" value="NAD(P)-binding Rossmann-like Domain"/>
    <property type="match status" value="1"/>
</dbReference>
<dbReference type="SUPFAM" id="SSF51735">
    <property type="entry name" value="NAD(P)-binding Rossmann-fold domains"/>
    <property type="match status" value="1"/>
</dbReference>
<dbReference type="SUPFAM" id="SSF55347">
    <property type="entry name" value="Glyceraldehyde-3-phosphate dehydrogenase-like, C-terminal domain"/>
    <property type="match status" value="1"/>
</dbReference>
<dbReference type="Pfam" id="PF01408">
    <property type="entry name" value="GFO_IDH_MocA"/>
    <property type="match status" value="1"/>
</dbReference>
<keyword evidence="1" id="KW-0560">Oxidoreductase</keyword>
<dbReference type="InterPro" id="IPR055170">
    <property type="entry name" value="GFO_IDH_MocA-like_dom"/>
</dbReference>
<feature type="domain" description="GFO/IDH/MocA-like oxidoreductase" evidence="3">
    <location>
        <begin position="168"/>
        <end position="288"/>
    </location>
</feature>
<dbReference type="STRING" id="871325.SAMN05444349_11219"/>
<dbReference type="OrthoDB" id="9815825at2"/>
<evidence type="ECO:0000256" key="1">
    <source>
        <dbReference type="ARBA" id="ARBA00023002"/>
    </source>
</evidence>
<dbReference type="GO" id="GO:0016491">
    <property type="term" value="F:oxidoreductase activity"/>
    <property type="evidence" value="ECO:0007669"/>
    <property type="project" value="UniProtKB-KW"/>
</dbReference>
<evidence type="ECO:0000313" key="4">
    <source>
        <dbReference type="EMBL" id="SHF14344.1"/>
    </source>
</evidence>
<feature type="domain" description="Gfo/Idh/MocA-like oxidoreductase N-terminal" evidence="2">
    <location>
        <begin position="31"/>
        <end position="150"/>
    </location>
</feature>
<dbReference type="Pfam" id="PF22725">
    <property type="entry name" value="GFO_IDH_MocA_C3"/>
    <property type="match status" value="1"/>
</dbReference>
<dbReference type="GO" id="GO:0000166">
    <property type="term" value="F:nucleotide binding"/>
    <property type="evidence" value="ECO:0007669"/>
    <property type="project" value="InterPro"/>
</dbReference>